<evidence type="ECO:0000313" key="3">
    <source>
        <dbReference type="EMBL" id="VEU33753.1"/>
    </source>
</evidence>
<evidence type="ECO:0000256" key="2">
    <source>
        <dbReference type="SAM" id="SignalP"/>
    </source>
</evidence>
<dbReference type="EMBL" id="CAACVS010000008">
    <property type="protein sequence ID" value="VEU33753.1"/>
    <property type="molecule type" value="Genomic_DNA"/>
</dbReference>
<sequence length="154" mass="17471">MTFTRAFLFYIQLFAVVVESFVVVPSWNSASRRQISTTTNLSAYTPPNGGSSQYSSWGGSRSNGSSVPSKTACESAVNIEWEPMSELERRIEDGIHYEHIPNYYRNEQHMPGCHPKAKRIIDAEEEDDTPGVRAVFCAYRYSEEDYNRLKSADV</sequence>
<gene>
    <name evidence="3" type="ORF">PSNMU_V1.4_AUG-EV-PASAV3_0004420</name>
</gene>
<dbReference type="OrthoDB" id="45489at2759"/>
<evidence type="ECO:0000313" key="4">
    <source>
        <dbReference type="Proteomes" id="UP000291116"/>
    </source>
</evidence>
<keyword evidence="4" id="KW-1185">Reference proteome</keyword>
<keyword evidence="2" id="KW-0732">Signal</keyword>
<feature type="signal peptide" evidence="2">
    <location>
        <begin position="1"/>
        <end position="20"/>
    </location>
</feature>
<accession>A0A448YVE2</accession>
<feature type="compositionally biased region" description="Low complexity" evidence="1">
    <location>
        <begin position="49"/>
        <end position="66"/>
    </location>
</feature>
<organism evidence="3 4">
    <name type="scientific">Pseudo-nitzschia multistriata</name>
    <dbReference type="NCBI Taxonomy" id="183589"/>
    <lineage>
        <taxon>Eukaryota</taxon>
        <taxon>Sar</taxon>
        <taxon>Stramenopiles</taxon>
        <taxon>Ochrophyta</taxon>
        <taxon>Bacillariophyta</taxon>
        <taxon>Bacillariophyceae</taxon>
        <taxon>Bacillariophycidae</taxon>
        <taxon>Bacillariales</taxon>
        <taxon>Bacillariaceae</taxon>
        <taxon>Pseudo-nitzschia</taxon>
    </lineage>
</organism>
<proteinExistence type="predicted"/>
<reference evidence="3 4" key="1">
    <citation type="submission" date="2019-01" db="EMBL/GenBank/DDBJ databases">
        <authorList>
            <person name="Ferrante I. M."/>
        </authorList>
    </citation>
    <scope>NUCLEOTIDE SEQUENCE [LARGE SCALE GENOMIC DNA]</scope>
    <source>
        <strain evidence="3 4">B856</strain>
    </source>
</reference>
<dbReference type="AlphaFoldDB" id="A0A448YVE2"/>
<name>A0A448YVE2_9STRA</name>
<dbReference type="Proteomes" id="UP000291116">
    <property type="component" value="Unassembled WGS sequence"/>
</dbReference>
<evidence type="ECO:0000256" key="1">
    <source>
        <dbReference type="SAM" id="MobiDB-lite"/>
    </source>
</evidence>
<feature type="chain" id="PRO_5019060057" evidence="2">
    <location>
        <begin position="21"/>
        <end position="154"/>
    </location>
</feature>
<protein>
    <submittedName>
        <fullName evidence="3">Uncharacterized protein</fullName>
    </submittedName>
</protein>
<feature type="region of interest" description="Disordered" evidence="1">
    <location>
        <begin position="40"/>
        <end position="69"/>
    </location>
</feature>